<name>A0A5B0R7K2_PUCGR</name>
<evidence type="ECO:0000313" key="2">
    <source>
        <dbReference type="Proteomes" id="UP000325313"/>
    </source>
</evidence>
<organism evidence="1 2">
    <name type="scientific">Puccinia graminis f. sp. tritici</name>
    <dbReference type="NCBI Taxonomy" id="56615"/>
    <lineage>
        <taxon>Eukaryota</taxon>
        <taxon>Fungi</taxon>
        <taxon>Dikarya</taxon>
        <taxon>Basidiomycota</taxon>
        <taxon>Pucciniomycotina</taxon>
        <taxon>Pucciniomycetes</taxon>
        <taxon>Pucciniales</taxon>
        <taxon>Pucciniaceae</taxon>
        <taxon>Puccinia</taxon>
    </lineage>
</organism>
<comment type="caution">
    <text evidence="1">The sequence shown here is derived from an EMBL/GenBank/DDBJ whole genome shotgun (WGS) entry which is preliminary data.</text>
</comment>
<dbReference type="Proteomes" id="UP000325313">
    <property type="component" value="Unassembled WGS sequence"/>
</dbReference>
<dbReference type="AlphaFoldDB" id="A0A5B0R7K2"/>
<sequence length="122" mass="13885">MLTCLLQLLEDGVCRVFVYKSPNGDVEWSPQVRISEQHLRARALPYGDGRIKTVRRSNRAFRVSEPLDQAWPNGVLRRQRNEPALVVSRCINQADVQSPFFLLCGVFFSVTMPMVKVQVHSG</sequence>
<gene>
    <name evidence="1" type="ORF">PGTUg99_009741</name>
</gene>
<reference evidence="1 2" key="1">
    <citation type="submission" date="2019-05" db="EMBL/GenBank/DDBJ databases">
        <title>Emergence of the Ug99 lineage of the wheat stem rust pathogen through somatic hybridization.</title>
        <authorList>
            <person name="Li F."/>
            <person name="Upadhyaya N.M."/>
            <person name="Sperschneider J."/>
            <person name="Matny O."/>
            <person name="Nguyen-Phuc H."/>
            <person name="Mago R."/>
            <person name="Raley C."/>
            <person name="Miller M.E."/>
            <person name="Silverstein K.A.T."/>
            <person name="Henningsen E."/>
            <person name="Hirsch C.D."/>
            <person name="Visser B."/>
            <person name="Pretorius Z.A."/>
            <person name="Steffenson B.J."/>
            <person name="Schwessinger B."/>
            <person name="Dodds P.N."/>
            <person name="Figueroa M."/>
        </authorList>
    </citation>
    <scope>NUCLEOTIDE SEQUENCE [LARGE SCALE GENOMIC DNA]</scope>
    <source>
        <strain evidence="1 2">Ug99</strain>
    </source>
</reference>
<accession>A0A5B0R7K2</accession>
<protein>
    <submittedName>
        <fullName evidence="1">Uncharacterized protein</fullName>
    </submittedName>
</protein>
<dbReference type="EMBL" id="VDEP01000237">
    <property type="protein sequence ID" value="KAA1121646.1"/>
    <property type="molecule type" value="Genomic_DNA"/>
</dbReference>
<proteinExistence type="predicted"/>
<evidence type="ECO:0000313" key="1">
    <source>
        <dbReference type="EMBL" id="KAA1121646.1"/>
    </source>
</evidence>